<sequence>MKRPGGERLIIYRDLSSAKRRVVLSAVAAVVLLTPLSWPFVLCFSCRVATWMYRLYLIALVVIVAFATCCPSRRQDLVNDMYRYSVPPDFDEDILHEEPPHGSRSVVSSDSLGFKWSEHLSVAETKRLNPLSLLRHVALLTATKKKSRPGGEARTIAKSRVWYLPWMLRNSPQVAEILSNGSVTSPKLGHPQGDSTGVRNKSTTAGPGEASASSSPSPQREQEVNSALRPGQPAVQVQGQSRSSNDGFCMQIWMVRTSRCSATTLPSLKRLTSNIVGSVSSFHLDGVAVHWVDPGSECAGPDDQGIVARYCACSGKPSTTLD</sequence>
<comment type="caution">
    <text evidence="3">The sequence shown here is derived from an EMBL/GenBank/DDBJ whole genome shotgun (WGS) entry which is preliminary data.</text>
</comment>
<protein>
    <submittedName>
        <fullName evidence="3">Uncharacterized protein</fullName>
    </submittedName>
</protein>
<evidence type="ECO:0000256" key="2">
    <source>
        <dbReference type="SAM" id="Phobius"/>
    </source>
</evidence>
<dbReference type="AlphaFoldDB" id="A0A9J6E8N1"/>
<reference evidence="3" key="1">
    <citation type="journal article" date="2020" name="Cell">
        <title>Large-Scale Comparative Analyses of Tick Genomes Elucidate Their Genetic Diversity and Vector Capacities.</title>
        <authorList>
            <consortium name="Tick Genome and Microbiome Consortium (TIGMIC)"/>
            <person name="Jia N."/>
            <person name="Wang J."/>
            <person name="Shi W."/>
            <person name="Du L."/>
            <person name="Sun Y."/>
            <person name="Zhan W."/>
            <person name="Jiang J.F."/>
            <person name="Wang Q."/>
            <person name="Zhang B."/>
            <person name="Ji P."/>
            <person name="Bell-Sakyi L."/>
            <person name="Cui X.M."/>
            <person name="Yuan T.T."/>
            <person name="Jiang B.G."/>
            <person name="Yang W.F."/>
            <person name="Lam T.T."/>
            <person name="Chang Q.C."/>
            <person name="Ding S.J."/>
            <person name="Wang X.J."/>
            <person name="Zhu J.G."/>
            <person name="Ruan X.D."/>
            <person name="Zhao L."/>
            <person name="Wei J.T."/>
            <person name="Ye R.Z."/>
            <person name="Que T.C."/>
            <person name="Du C.H."/>
            <person name="Zhou Y.H."/>
            <person name="Cheng J.X."/>
            <person name="Dai P.F."/>
            <person name="Guo W.B."/>
            <person name="Han X.H."/>
            <person name="Huang E.J."/>
            <person name="Li L.F."/>
            <person name="Wei W."/>
            <person name="Gao Y.C."/>
            <person name="Liu J.Z."/>
            <person name="Shao H.Z."/>
            <person name="Wang X."/>
            <person name="Wang C.C."/>
            <person name="Yang T.C."/>
            <person name="Huo Q.B."/>
            <person name="Li W."/>
            <person name="Chen H.Y."/>
            <person name="Chen S.E."/>
            <person name="Zhou L.G."/>
            <person name="Ni X.B."/>
            <person name="Tian J.H."/>
            <person name="Sheng Y."/>
            <person name="Liu T."/>
            <person name="Pan Y.S."/>
            <person name="Xia L.Y."/>
            <person name="Li J."/>
            <person name="Zhao F."/>
            <person name="Cao W.C."/>
        </authorList>
    </citation>
    <scope>NUCLEOTIDE SEQUENCE</scope>
    <source>
        <strain evidence="3">Rmic-2018</strain>
    </source>
</reference>
<dbReference type="Proteomes" id="UP000821866">
    <property type="component" value="Chromosome 3"/>
</dbReference>
<evidence type="ECO:0000313" key="3">
    <source>
        <dbReference type="EMBL" id="KAH8030612.1"/>
    </source>
</evidence>
<keyword evidence="2" id="KW-1133">Transmembrane helix</keyword>
<proteinExistence type="predicted"/>
<reference evidence="3" key="2">
    <citation type="submission" date="2021-09" db="EMBL/GenBank/DDBJ databases">
        <authorList>
            <person name="Jia N."/>
            <person name="Wang J."/>
            <person name="Shi W."/>
            <person name="Du L."/>
            <person name="Sun Y."/>
            <person name="Zhan W."/>
            <person name="Jiang J."/>
            <person name="Wang Q."/>
            <person name="Zhang B."/>
            <person name="Ji P."/>
            <person name="Sakyi L.B."/>
            <person name="Cui X."/>
            <person name="Yuan T."/>
            <person name="Jiang B."/>
            <person name="Yang W."/>
            <person name="Lam T.T.-Y."/>
            <person name="Chang Q."/>
            <person name="Ding S."/>
            <person name="Wang X."/>
            <person name="Zhu J."/>
            <person name="Ruan X."/>
            <person name="Zhao L."/>
            <person name="Wei J."/>
            <person name="Que T."/>
            <person name="Du C."/>
            <person name="Cheng J."/>
            <person name="Dai P."/>
            <person name="Han X."/>
            <person name="Huang E."/>
            <person name="Gao Y."/>
            <person name="Liu J."/>
            <person name="Shao H."/>
            <person name="Ye R."/>
            <person name="Li L."/>
            <person name="Wei W."/>
            <person name="Wang X."/>
            <person name="Wang C."/>
            <person name="Huo Q."/>
            <person name="Li W."/>
            <person name="Guo W."/>
            <person name="Chen H."/>
            <person name="Chen S."/>
            <person name="Zhou L."/>
            <person name="Zhou L."/>
            <person name="Ni X."/>
            <person name="Tian J."/>
            <person name="Zhou Y."/>
            <person name="Sheng Y."/>
            <person name="Liu T."/>
            <person name="Pan Y."/>
            <person name="Xia L."/>
            <person name="Li J."/>
            <person name="Zhao F."/>
            <person name="Cao W."/>
        </authorList>
    </citation>
    <scope>NUCLEOTIDE SEQUENCE</scope>
    <source>
        <strain evidence="3">Rmic-2018</strain>
        <tissue evidence="3">Larvae</tissue>
    </source>
</reference>
<feature type="transmembrane region" description="Helical" evidence="2">
    <location>
        <begin position="21"/>
        <end position="41"/>
    </location>
</feature>
<accession>A0A9J6E8N1</accession>
<dbReference type="EMBL" id="JABSTU010000005">
    <property type="protein sequence ID" value="KAH8030612.1"/>
    <property type="molecule type" value="Genomic_DNA"/>
</dbReference>
<feature type="region of interest" description="Disordered" evidence="1">
    <location>
        <begin position="181"/>
        <end position="242"/>
    </location>
</feature>
<organism evidence="3 4">
    <name type="scientific">Rhipicephalus microplus</name>
    <name type="common">Cattle tick</name>
    <name type="synonym">Boophilus microplus</name>
    <dbReference type="NCBI Taxonomy" id="6941"/>
    <lineage>
        <taxon>Eukaryota</taxon>
        <taxon>Metazoa</taxon>
        <taxon>Ecdysozoa</taxon>
        <taxon>Arthropoda</taxon>
        <taxon>Chelicerata</taxon>
        <taxon>Arachnida</taxon>
        <taxon>Acari</taxon>
        <taxon>Parasitiformes</taxon>
        <taxon>Ixodida</taxon>
        <taxon>Ixodoidea</taxon>
        <taxon>Ixodidae</taxon>
        <taxon>Rhipicephalinae</taxon>
        <taxon>Rhipicephalus</taxon>
        <taxon>Boophilus</taxon>
    </lineage>
</organism>
<keyword evidence="4" id="KW-1185">Reference proteome</keyword>
<keyword evidence="2" id="KW-0812">Transmembrane</keyword>
<evidence type="ECO:0000313" key="4">
    <source>
        <dbReference type="Proteomes" id="UP000821866"/>
    </source>
</evidence>
<feature type="compositionally biased region" description="Low complexity" evidence="1">
    <location>
        <begin position="202"/>
        <end position="218"/>
    </location>
</feature>
<keyword evidence="2" id="KW-0472">Membrane</keyword>
<name>A0A9J6E8N1_RHIMP</name>
<gene>
    <name evidence="3" type="ORF">HPB51_010546</name>
</gene>
<feature type="transmembrane region" description="Helical" evidence="2">
    <location>
        <begin position="53"/>
        <end position="71"/>
    </location>
</feature>
<evidence type="ECO:0000256" key="1">
    <source>
        <dbReference type="SAM" id="MobiDB-lite"/>
    </source>
</evidence>